<evidence type="ECO:0000313" key="1">
    <source>
        <dbReference type="EMBL" id="KKL47808.1"/>
    </source>
</evidence>
<gene>
    <name evidence="1" type="ORF">LCGC14_2331780</name>
</gene>
<dbReference type="AlphaFoldDB" id="A0A0F9CEM3"/>
<comment type="caution">
    <text evidence="1">The sequence shown here is derived from an EMBL/GenBank/DDBJ whole genome shotgun (WGS) entry which is preliminary data.</text>
</comment>
<protein>
    <submittedName>
        <fullName evidence="1">Uncharacterized protein</fullName>
    </submittedName>
</protein>
<reference evidence="1" key="1">
    <citation type="journal article" date="2015" name="Nature">
        <title>Complex archaea that bridge the gap between prokaryotes and eukaryotes.</title>
        <authorList>
            <person name="Spang A."/>
            <person name="Saw J.H."/>
            <person name="Jorgensen S.L."/>
            <person name="Zaremba-Niedzwiedzka K."/>
            <person name="Martijn J."/>
            <person name="Lind A.E."/>
            <person name="van Eijk R."/>
            <person name="Schleper C."/>
            <person name="Guy L."/>
            <person name="Ettema T.J."/>
        </authorList>
    </citation>
    <scope>NUCLEOTIDE SEQUENCE</scope>
</reference>
<organism evidence="1">
    <name type="scientific">marine sediment metagenome</name>
    <dbReference type="NCBI Taxonomy" id="412755"/>
    <lineage>
        <taxon>unclassified sequences</taxon>
        <taxon>metagenomes</taxon>
        <taxon>ecological metagenomes</taxon>
    </lineage>
</organism>
<proteinExistence type="predicted"/>
<dbReference type="EMBL" id="LAZR01033536">
    <property type="protein sequence ID" value="KKL47808.1"/>
    <property type="molecule type" value="Genomic_DNA"/>
</dbReference>
<name>A0A0F9CEM3_9ZZZZ</name>
<sequence>ELRPELFGGSANRPTGCCTGLYAVCGGEAVSGDNDSAGADHPDGAAMKSSELSIVMPVTLALGLTTQAYDHVHNLLGRAGLEQMESHLRLAADHLREAIRAYDEHMS</sequence>
<accession>A0A0F9CEM3</accession>
<feature type="non-terminal residue" evidence="1">
    <location>
        <position position="1"/>
    </location>
</feature>